<dbReference type="AlphaFoldDB" id="A0A175RDJ3"/>
<dbReference type="OrthoDB" id="273564at2"/>
<feature type="domain" description="FHA" evidence="2">
    <location>
        <begin position="53"/>
        <end position="103"/>
    </location>
</feature>
<name>A0A175RDJ3_9HYPH</name>
<dbReference type="Pfam" id="PF00498">
    <property type="entry name" value="FHA"/>
    <property type="match status" value="1"/>
</dbReference>
<dbReference type="PATRIC" id="fig|401562.3.peg.248"/>
<evidence type="ECO:0000313" key="3">
    <source>
        <dbReference type="EMBL" id="KTQ97322.1"/>
    </source>
</evidence>
<accession>A0A175RDJ3</accession>
<gene>
    <name evidence="3" type="ORF">NS226_05150</name>
</gene>
<dbReference type="Gene3D" id="2.60.200.20">
    <property type="match status" value="1"/>
</dbReference>
<dbReference type="EMBL" id="LDPZ01000010">
    <property type="protein sequence ID" value="KTQ97322.1"/>
    <property type="molecule type" value="Genomic_DNA"/>
</dbReference>
<sequence>MTGLDAWPPQRDLSMAPELDQGSATPAVLTLTLQGPARLMGAARSKSLRTGSLLIGRSPVCDWVLPDPDRVVSGRHCRIDCEGSRFILTDLSTNGVFPDDSTEPLGMGGTMELRDGQRLRLGDAVLLVALSSEPALAPTVLPAAPETKPALIADDWFAPNKAKLSADHMPLPVTMPSSEFADLLAAELAQPFAPTIAPPASFTAAFGDLPLSQVLTALDEATAQWEPDQLGRLRRDMDAALARQGDRSRPFERGGADRA</sequence>
<dbReference type="CDD" id="cd00060">
    <property type="entry name" value="FHA"/>
    <property type="match status" value="1"/>
</dbReference>
<dbReference type="SUPFAM" id="SSF49879">
    <property type="entry name" value="SMAD/FHA domain"/>
    <property type="match status" value="1"/>
</dbReference>
<dbReference type="PROSITE" id="PS50006">
    <property type="entry name" value="FHA_DOMAIN"/>
    <property type="match status" value="1"/>
</dbReference>
<dbReference type="InterPro" id="IPR000253">
    <property type="entry name" value="FHA_dom"/>
</dbReference>
<reference evidence="3 4" key="1">
    <citation type="journal article" date="2016" name="Front. Microbiol.">
        <title>Genomic Resource of Rice Seed Associated Bacteria.</title>
        <authorList>
            <person name="Midha S."/>
            <person name="Bansal K."/>
            <person name="Sharma S."/>
            <person name="Kumar N."/>
            <person name="Patil P.P."/>
            <person name="Chaudhry V."/>
            <person name="Patil P.B."/>
        </authorList>
    </citation>
    <scope>NUCLEOTIDE SEQUENCE [LARGE SCALE GENOMIC DNA]</scope>
    <source>
        <strain evidence="3 4">NS226</strain>
    </source>
</reference>
<evidence type="ECO:0000313" key="4">
    <source>
        <dbReference type="Proteomes" id="UP000078272"/>
    </source>
</evidence>
<proteinExistence type="predicted"/>
<dbReference type="InterPro" id="IPR008984">
    <property type="entry name" value="SMAD_FHA_dom_sf"/>
</dbReference>
<evidence type="ECO:0000259" key="2">
    <source>
        <dbReference type="PROSITE" id="PS50006"/>
    </source>
</evidence>
<comment type="caution">
    <text evidence="3">The sequence shown here is derived from an EMBL/GenBank/DDBJ whole genome shotgun (WGS) entry which is preliminary data.</text>
</comment>
<evidence type="ECO:0000256" key="1">
    <source>
        <dbReference type="SAM" id="MobiDB-lite"/>
    </source>
</evidence>
<protein>
    <recommendedName>
        <fullName evidence="2">FHA domain-containing protein</fullName>
    </recommendedName>
</protein>
<dbReference type="SMART" id="SM00240">
    <property type="entry name" value="FHA"/>
    <property type="match status" value="1"/>
</dbReference>
<feature type="region of interest" description="Disordered" evidence="1">
    <location>
        <begin position="1"/>
        <end position="21"/>
    </location>
</feature>
<dbReference type="Proteomes" id="UP000078272">
    <property type="component" value="Unassembled WGS sequence"/>
</dbReference>
<organism evidence="3 4">
    <name type="scientific">Aureimonas ureilytica</name>
    <dbReference type="NCBI Taxonomy" id="401562"/>
    <lineage>
        <taxon>Bacteria</taxon>
        <taxon>Pseudomonadati</taxon>
        <taxon>Pseudomonadota</taxon>
        <taxon>Alphaproteobacteria</taxon>
        <taxon>Hyphomicrobiales</taxon>
        <taxon>Aurantimonadaceae</taxon>
        <taxon>Aureimonas</taxon>
    </lineage>
</organism>